<gene>
    <name evidence="3" type="ORF">NZ47_02805</name>
</gene>
<protein>
    <recommendedName>
        <fullName evidence="2">ParB-like N-terminal domain-containing protein</fullName>
    </recommendedName>
</protein>
<dbReference type="PANTHER" id="PTHR33375:SF1">
    <property type="entry name" value="CHROMOSOME-PARTITIONING PROTEIN PARB-RELATED"/>
    <property type="match status" value="1"/>
</dbReference>
<feature type="domain" description="ParB-like N-terminal" evidence="2">
    <location>
        <begin position="35"/>
        <end position="129"/>
    </location>
</feature>
<dbReference type="InterPro" id="IPR036086">
    <property type="entry name" value="ParB/Sulfiredoxin_sf"/>
</dbReference>
<organism evidence="3 4">
    <name type="scientific">Anaerovibrio lipolyticus</name>
    <dbReference type="NCBI Taxonomy" id="82374"/>
    <lineage>
        <taxon>Bacteria</taxon>
        <taxon>Bacillati</taxon>
        <taxon>Bacillota</taxon>
        <taxon>Negativicutes</taxon>
        <taxon>Selenomonadales</taxon>
        <taxon>Selenomonadaceae</taxon>
        <taxon>Anaerovibrio</taxon>
    </lineage>
</organism>
<evidence type="ECO:0000256" key="1">
    <source>
        <dbReference type="SAM" id="MobiDB-lite"/>
    </source>
</evidence>
<evidence type="ECO:0000259" key="2">
    <source>
        <dbReference type="SMART" id="SM00470"/>
    </source>
</evidence>
<dbReference type="RefSeq" id="WP_039206188.1">
    <property type="nucleotide sequence ID" value="NZ_JSCE01000054.1"/>
</dbReference>
<dbReference type="SUPFAM" id="SSF110849">
    <property type="entry name" value="ParB/Sulfiredoxin"/>
    <property type="match status" value="1"/>
</dbReference>
<keyword evidence="4" id="KW-1185">Reference proteome</keyword>
<dbReference type="GO" id="GO:0007059">
    <property type="term" value="P:chromosome segregation"/>
    <property type="evidence" value="ECO:0007669"/>
    <property type="project" value="TreeGrafter"/>
</dbReference>
<feature type="compositionally biased region" description="Acidic residues" evidence="1">
    <location>
        <begin position="323"/>
        <end position="338"/>
    </location>
</feature>
<dbReference type="STRING" id="82374.NZ47_02805"/>
<name>A0A0B2JZ26_9FIRM</name>
<dbReference type="GO" id="GO:0005694">
    <property type="term" value="C:chromosome"/>
    <property type="evidence" value="ECO:0007669"/>
    <property type="project" value="TreeGrafter"/>
</dbReference>
<feature type="region of interest" description="Disordered" evidence="1">
    <location>
        <begin position="250"/>
        <end position="362"/>
    </location>
</feature>
<feature type="compositionally biased region" description="Polar residues" evidence="1">
    <location>
        <begin position="348"/>
        <end position="360"/>
    </location>
</feature>
<dbReference type="Gene3D" id="1.10.10.2830">
    <property type="match status" value="1"/>
</dbReference>
<proteinExistence type="predicted"/>
<dbReference type="GO" id="GO:0045881">
    <property type="term" value="P:positive regulation of sporulation resulting in formation of a cellular spore"/>
    <property type="evidence" value="ECO:0007669"/>
    <property type="project" value="TreeGrafter"/>
</dbReference>
<evidence type="ECO:0000313" key="4">
    <source>
        <dbReference type="Proteomes" id="UP000030993"/>
    </source>
</evidence>
<reference evidence="3 4" key="1">
    <citation type="journal article" date="2013" name="PLoS ONE">
        <title>Identification and characterization of three novel lipases belonging to families II and V from Anaerovibrio lipolyticus 5ST.</title>
        <authorList>
            <person name="Prive F."/>
            <person name="Kaderbhai N.N."/>
            <person name="Girdwood S."/>
            <person name="Worgan H.J."/>
            <person name="Pinloche E."/>
            <person name="Scollan N.D."/>
            <person name="Huws S.A."/>
            <person name="Newbold C.J."/>
        </authorList>
    </citation>
    <scope>NUCLEOTIDE SEQUENCE [LARGE SCALE GENOMIC DNA]</scope>
    <source>
        <strain evidence="3 4">5S</strain>
    </source>
</reference>
<dbReference type="EMBL" id="JSCE01000054">
    <property type="protein sequence ID" value="KHM52784.1"/>
    <property type="molecule type" value="Genomic_DNA"/>
</dbReference>
<sequence length="427" mass="47155">MAVLNNSKNRNIMASFLNTKTVQGSGAAPKEFPIKMIDIHNILPNENNCYAVTNPEGLAFEMELNGNHVDPLEVIDNGDGTYRLVAGHRRRAAVLLRLERGDDIPSTVPCMVKEYKDDDLLSAQDREIIALIASNAQREKSTFEKLHEIVAIEPLARKIYENKLSEKKVSGSFRKFFSDNFLDISSSALQRLQSLQKLIPEGKEALEKGILTETAAAVLASLEEDDQVEYLLMLDDGQVDSTVAAIKEFKERKAEPEPEPESEPDLHPEPTSLPESAEEDSNDEDLSEEDLEKNEIPVSDSVSGGITETNHDEVVNHIPDVFTDSEDDTDSDIAESSEEADKTDSDMDNSNNPVTDNTGVDGSFVSVVGNEQKLKQESMKWAIDSLRLTVLSTDEQIKLAQEAGDLASESLWTSRKAALLSIIATYE</sequence>
<evidence type="ECO:0000313" key="3">
    <source>
        <dbReference type="EMBL" id="KHM52784.1"/>
    </source>
</evidence>
<feature type="compositionally biased region" description="Acidic residues" evidence="1">
    <location>
        <begin position="276"/>
        <end position="292"/>
    </location>
</feature>
<dbReference type="Gene3D" id="3.90.1530.10">
    <property type="entry name" value="Conserved hypothetical protein from pyrococcus furiosus pfu- 392566-001, ParB domain"/>
    <property type="match status" value="1"/>
</dbReference>
<accession>A0A0B2JZ26</accession>
<dbReference type="SMART" id="SM00470">
    <property type="entry name" value="ParB"/>
    <property type="match status" value="1"/>
</dbReference>
<dbReference type="PANTHER" id="PTHR33375">
    <property type="entry name" value="CHROMOSOME-PARTITIONING PROTEIN PARB-RELATED"/>
    <property type="match status" value="1"/>
</dbReference>
<dbReference type="InterPro" id="IPR003115">
    <property type="entry name" value="ParB_N"/>
</dbReference>
<dbReference type="Proteomes" id="UP000030993">
    <property type="component" value="Unassembled WGS sequence"/>
</dbReference>
<comment type="caution">
    <text evidence="3">The sequence shown here is derived from an EMBL/GenBank/DDBJ whole genome shotgun (WGS) entry which is preliminary data.</text>
</comment>
<dbReference type="InterPro" id="IPR050336">
    <property type="entry name" value="Chromosome_partition/occlusion"/>
</dbReference>
<dbReference type="AlphaFoldDB" id="A0A0B2JZ26"/>